<organism evidence="1 2">
    <name type="scientific">Flavobacterium faecale</name>
    <dbReference type="NCBI Taxonomy" id="1355330"/>
    <lineage>
        <taxon>Bacteria</taxon>
        <taxon>Pseudomonadati</taxon>
        <taxon>Bacteroidota</taxon>
        <taxon>Flavobacteriia</taxon>
        <taxon>Flavobacteriales</taxon>
        <taxon>Flavobacteriaceae</taxon>
        <taxon>Flavobacterium</taxon>
    </lineage>
</organism>
<accession>A0A2S1L9U7</accession>
<proteinExistence type="predicted"/>
<keyword evidence="2" id="KW-1185">Reference proteome</keyword>
<dbReference type="Proteomes" id="UP000244527">
    <property type="component" value="Chromosome"/>
</dbReference>
<name>A0A2S1L9U7_9FLAO</name>
<dbReference type="RefSeq" id="WP_108739490.1">
    <property type="nucleotide sequence ID" value="NZ_CP020918.1"/>
</dbReference>
<dbReference type="AlphaFoldDB" id="A0A2S1L9U7"/>
<reference evidence="1 2" key="1">
    <citation type="submission" date="2017-04" db="EMBL/GenBank/DDBJ databases">
        <title>Compelte genome sequence of WV33.</title>
        <authorList>
            <person name="Lee P.C."/>
        </authorList>
    </citation>
    <scope>NUCLEOTIDE SEQUENCE [LARGE SCALE GENOMIC DNA]</scope>
    <source>
        <strain evidence="1 2">WV33</strain>
    </source>
</reference>
<evidence type="ECO:0000313" key="2">
    <source>
        <dbReference type="Proteomes" id="UP000244527"/>
    </source>
</evidence>
<sequence>MSYLCLNCAHINEKSTDEKCENCESVLDTVYYNRLKEYSNQTVIYGFNYRRAYEEQVKKNGEVNEKFSLIAPTDYFDFLAIAALSGMVGNFAYDLVKNVAKQIYTKLKNKSEEEKLDNSEKELIELISDPSKLNLFIIYIKARYKNAKLHKKVQDAIAEEEIVHAMLNDKTGKDGFWEAFGKIEEGMSPTESCSQLFKYGAFKAGKLRRDKPNIKELESLLKTIKKDLKKEKKLRKKKK</sequence>
<evidence type="ECO:0000313" key="1">
    <source>
        <dbReference type="EMBL" id="AWG20529.1"/>
    </source>
</evidence>
<dbReference type="EMBL" id="CP020918">
    <property type="protein sequence ID" value="AWG20529.1"/>
    <property type="molecule type" value="Genomic_DNA"/>
</dbReference>
<gene>
    <name evidence="1" type="ORF">FFWV33_02775</name>
</gene>
<dbReference type="OrthoDB" id="1494319at2"/>
<dbReference type="KEGG" id="ffa:FFWV33_02775"/>
<protein>
    <submittedName>
        <fullName evidence="1">Uncharacterized protein</fullName>
    </submittedName>
</protein>